<dbReference type="InterPro" id="IPR038590">
    <property type="entry name" value="YaeQ_sf"/>
</dbReference>
<comment type="caution">
    <text evidence="1">The sequence shown here is derived from an EMBL/GenBank/DDBJ whole genome shotgun (WGS) entry which is preliminary data.</text>
</comment>
<name>A0ABQ2PJP6_9NEIS</name>
<keyword evidence="2" id="KW-1185">Reference proteome</keyword>
<dbReference type="Gene3D" id="3.10.640.10">
    <property type="entry name" value="Restriction endonuclease-like alpha-beta roll domain"/>
    <property type="match status" value="1"/>
</dbReference>
<proteinExistence type="predicted"/>
<dbReference type="PANTHER" id="PTHR38784:SF1">
    <property type="entry name" value="SUCROSE PHOSPHORYLASE"/>
    <property type="match status" value="1"/>
</dbReference>
<organism evidence="1 2">
    <name type="scientific">Silvimonas amylolytica</name>
    <dbReference type="NCBI Taxonomy" id="449663"/>
    <lineage>
        <taxon>Bacteria</taxon>
        <taxon>Pseudomonadati</taxon>
        <taxon>Pseudomonadota</taxon>
        <taxon>Betaproteobacteria</taxon>
        <taxon>Neisseriales</taxon>
        <taxon>Chitinibacteraceae</taxon>
        <taxon>Silvimonas</taxon>
    </lineage>
</organism>
<dbReference type="InterPro" id="IPR011335">
    <property type="entry name" value="Restrct_endonuc-II-like"/>
</dbReference>
<dbReference type="PANTHER" id="PTHR38784">
    <property type="entry name" value="SUCROSE PHOSPHORYLASE"/>
    <property type="match status" value="1"/>
</dbReference>
<dbReference type="PIRSF" id="PIRSF011484">
    <property type="entry name" value="YaeQ"/>
    <property type="match status" value="1"/>
</dbReference>
<evidence type="ECO:0000313" key="2">
    <source>
        <dbReference type="Proteomes" id="UP000621859"/>
    </source>
</evidence>
<dbReference type="CDD" id="cd22368">
    <property type="entry name" value="YaeQ-like"/>
    <property type="match status" value="1"/>
</dbReference>
<evidence type="ECO:0008006" key="3">
    <source>
        <dbReference type="Google" id="ProtNLM"/>
    </source>
</evidence>
<dbReference type="InterPro" id="IPR009822">
    <property type="entry name" value="YaeQ"/>
</dbReference>
<reference evidence="2" key="1">
    <citation type="journal article" date="2019" name="Int. J. Syst. Evol. Microbiol.">
        <title>The Global Catalogue of Microorganisms (GCM) 10K type strain sequencing project: providing services to taxonomists for standard genome sequencing and annotation.</title>
        <authorList>
            <consortium name="The Broad Institute Genomics Platform"/>
            <consortium name="The Broad Institute Genome Sequencing Center for Infectious Disease"/>
            <person name="Wu L."/>
            <person name="Ma J."/>
        </authorList>
    </citation>
    <scope>NUCLEOTIDE SEQUENCE [LARGE SCALE GENOMIC DNA]</scope>
    <source>
        <strain evidence="2">CGMCC 1.8860</strain>
    </source>
</reference>
<dbReference type="Proteomes" id="UP000621859">
    <property type="component" value="Unassembled WGS sequence"/>
</dbReference>
<dbReference type="EMBL" id="BMLY01000002">
    <property type="protein sequence ID" value="GGP25820.1"/>
    <property type="molecule type" value="Genomic_DNA"/>
</dbReference>
<dbReference type="Pfam" id="PF07152">
    <property type="entry name" value="YaeQ"/>
    <property type="match status" value="1"/>
</dbReference>
<accession>A0ABQ2PJP6</accession>
<dbReference type="SUPFAM" id="SSF52980">
    <property type="entry name" value="Restriction endonuclease-like"/>
    <property type="match status" value="1"/>
</dbReference>
<protein>
    <recommendedName>
        <fullName evidence="3">YaeQ family protein</fullName>
    </recommendedName>
</protein>
<sequence length="192" mass="21548">MGTLPRLSLIQACAVALKSTIFKAELSIADMDRGYYATHALTIAQHPSETDERMMLRLVAFARHASETLEFGRGISDEEDPSLWQRSLTEEIELWIDLGLPDEKRIKRAAQRANEAWIYAYGGSAADIWFGKNQSEIRRFDNLHVVSVSPEIMSGLAGLIERTMQLQCTIQDGEMWLSSDKGSLQVVVKEMG</sequence>
<gene>
    <name evidence="1" type="ORF">GCM10010971_16390</name>
</gene>
<dbReference type="SMART" id="SM01322">
    <property type="entry name" value="YaeQ"/>
    <property type="match status" value="1"/>
</dbReference>
<evidence type="ECO:0000313" key="1">
    <source>
        <dbReference type="EMBL" id="GGP25820.1"/>
    </source>
</evidence>